<dbReference type="Proteomes" id="UP001321473">
    <property type="component" value="Unassembled WGS sequence"/>
</dbReference>
<reference evidence="1 2" key="1">
    <citation type="journal article" date="2023" name="Arcadia Sci">
        <title>De novo assembly of a long-read Amblyomma americanum tick genome.</title>
        <authorList>
            <person name="Chou S."/>
            <person name="Poskanzer K.E."/>
            <person name="Rollins M."/>
            <person name="Thuy-Boun P.S."/>
        </authorList>
    </citation>
    <scope>NUCLEOTIDE SEQUENCE [LARGE SCALE GENOMIC DNA]</scope>
    <source>
        <strain evidence="1">F_SG_1</strain>
        <tissue evidence="1">Salivary glands</tissue>
    </source>
</reference>
<evidence type="ECO:0000313" key="1">
    <source>
        <dbReference type="EMBL" id="KAK8779527.1"/>
    </source>
</evidence>
<accession>A0AAQ4EXR2</accession>
<organism evidence="1 2">
    <name type="scientific">Amblyomma americanum</name>
    <name type="common">Lone star tick</name>
    <dbReference type="NCBI Taxonomy" id="6943"/>
    <lineage>
        <taxon>Eukaryota</taxon>
        <taxon>Metazoa</taxon>
        <taxon>Ecdysozoa</taxon>
        <taxon>Arthropoda</taxon>
        <taxon>Chelicerata</taxon>
        <taxon>Arachnida</taxon>
        <taxon>Acari</taxon>
        <taxon>Parasitiformes</taxon>
        <taxon>Ixodida</taxon>
        <taxon>Ixodoidea</taxon>
        <taxon>Ixodidae</taxon>
        <taxon>Amblyomminae</taxon>
        <taxon>Amblyomma</taxon>
    </lineage>
</organism>
<comment type="caution">
    <text evidence="1">The sequence shown here is derived from an EMBL/GenBank/DDBJ whole genome shotgun (WGS) entry which is preliminary data.</text>
</comment>
<protein>
    <submittedName>
        <fullName evidence="1">Uncharacterized protein</fullName>
    </submittedName>
</protein>
<dbReference type="EMBL" id="JARKHS020009736">
    <property type="protein sequence ID" value="KAK8779527.1"/>
    <property type="molecule type" value="Genomic_DNA"/>
</dbReference>
<evidence type="ECO:0000313" key="2">
    <source>
        <dbReference type="Proteomes" id="UP001321473"/>
    </source>
</evidence>
<keyword evidence="2" id="KW-1185">Reference proteome</keyword>
<sequence length="83" mass="9826">MMSDETLWQRRGPWQRRGSIAENVISVRQKFQDWKHGSFLSEFPMLCTVPAVSSLVPKTTATMLRQRWQGMRCFLFVILIFFN</sequence>
<name>A0AAQ4EXR2_AMBAM</name>
<dbReference type="AlphaFoldDB" id="A0AAQ4EXR2"/>
<gene>
    <name evidence="1" type="ORF">V5799_019131</name>
</gene>
<proteinExistence type="predicted"/>